<dbReference type="EMBL" id="CP024985">
    <property type="protein sequence ID" value="ATZ29498.1"/>
    <property type="molecule type" value="Genomic_DNA"/>
</dbReference>
<dbReference type="KEGG" id="slx:SLAV_38675"/>
<accession>A0A2K8PSQ7</accession>
<evidence type="ECO:0000256" key="1">
    <source>
        <dbReference type="SAM" id="Phobius"/>
    </source>
</evidence>
<gene>
    <name evidence="2" type="ORF">SLAV_00715</name>
    <name evidence="3" type="ORF">SLAV_38675</name>
</gene>
<keyword evidence="1" id="KW-0472">Membrane</keyword>
<feature type="transmembrane region" description="Helical" evidence="1">
    <location>
        <begin position="160"/>
        <end position="181"/>
    </location>
</feature>
<dbReference type="Proteomes" id="UP000231791">
    <property type="component" value="Chromosome"/>
</dbReference>
<name>A0A2K8PSQ7_STRLA</name>
<dbReference type="AlphaFoldDB" id="A0A2K8PSQ7"/>
<keyword evidence="1" id="KW-0812">Transmembrane</keyword>
<evidence type="ECO:0000313" key="2">
    <source>
        <dbReference type="EMBL" id="ATZ22073.1"/>
    </source>
</evidence>
<proteinExistence type="predicted"/>
<protein>
    <submittedName>
        <fullName evidence="3">Uncharacterized protein</fullName>
    </submittedName>
</protein>
<feature type="transmembrane region" description="Helical" evidence="1">
    <location>
        <begin position="37"/>
        <end position="58"/>
    </location>
</feature>
<keyword evidence="1" id="KW-1133">Transmembrane helix</keyword>
<dbReference type="EMBL" id="CP024985">
    <property type="protein sequence ID" value="ATZ22073.1"/>
    <property type="molecule type" value="Genomic_DNA"/>
</dbReference>
<feature type="transmembrane region" description="Helical" evidence="1">
    <location>
        <begin position="187"/>
        <end position="209"/>
    </location>
</feature>
<evidence type="ECO:0000313" key="4">
    <source>
        <dbReference type="Proteomes" id="UP000231791"/>
    </source>
</evidence>
<dbReference type="GeneID" id="49388672"/>
<dbReference type="KEGG" id="slx:SLAV_00715"/>
<evidence type="ECO:0000313" key="3">
    <source>
        <dbReference type="EMBL" id="ATZ29498.1"/>
    </source>
</evidence>
<dbReference type="RefSeq" id="WP_030240041.1">
    <property type="nucleotide sequence ID" value="NZ_CP024985.1"/>
</dbReference>
<sequence length="217" mass="24030">MVPFHAEVAPTSASMAHTQMTMVEKMSDTLLGVDRPAWVAAVVVGVALLVAGIVFKWIRAKTYRKAGRLPVLILYGARLFMQREDWERSYTEDWCPDVEKIMEGPTPTWASRFRRYAEAVTFALSLAVKGSRLADQIFTERPPVTVRAMKAIAALIRFDGFKVAVILLLTAGVGAGVTAMIDMPMSVLTRIAMGAGISLSLGCICLLSLRLRWRQRR</sequence>
<reference evidence="3 4" key="1">
    <citation type="submission" date="2017-11" db="EMBL/GenBank/DDBJ databases">
        <title>Complete genome sequence of Streptomyces lavendulae subsp. lavendulae CCM 3239 (formerly 'Streptomyces aureofaciens CCM 3239'), the producer of the angucycline-type antibiotic auricin.</title>
        <authorList>
            <person name="Busche T."/>
            <person name="Novakova R."/>
            <person name="Al'Dilaimi A."/>
            <person name="Homerova D."/>
            <person name="Feckova L."/>
            <person name="Rezuchova B."/>
            <person name="Mingyar E."/>
            <person name="Csolleiova D."/>
            <person name="Bekeova C."/>
            <person name="Winkler A."/>
            <person name="Sevcikova B."/>
            <person name="Kalinowski J."/>
            <person name="Kormanec J."/>
            <person name="Ruckert C."/>
        </authorList>
    </citation>
    <scope>NUCLEOTIDE SEQUENCE [LARGE SCALE GENOMIC DNA]</scope>
    <source>
        <strain evidence="3 4">CCM 3239</strain>
    </source>
</reference>
<keyword evidence="4" id="KW-1185">Reference proteome</keyword>
<organism evidence="3 4">
    <name type="scientific">Streptomyces lavendulae subsp. lavendulae</name>
    <dbReference type="NCBI Taxonomy" id="58340"/>
    <lineage>
        <taxon>Bacteria</taxon>
        <taxon>Bacillati</taxon>
        <taxon>Actinomycetota</taxon>
        <taxon>Actinomycetes</taxon>
        <taxon>Kitasatosporales</taxon>
        <taxon>Streptomycetaceae</taxon>
        <taxon>Streptomyces</taxon>
    </lineage>
</organism>